<dbReference type="EMBL" id="CP025187">
    <property type="protein sequence ID" value="AWV20288.1"/>
    <property type="molecule type" value="Genomic_DNA"/>
</dbReference>
<dbReference type="RefSeq" id="WP_314216701.1">
    <property type="nucleotide sequence ID" value="NZ_CP025184.1"/>
</dbReference>
<proteinExistence type="predicted"/>
<dbReference type="EMBL" id="CP025184">
    <property type="protein sequence ID" value="AWV20052.1"/>
    <property type="molecule type" value="Genomic_DNA"/>
</dbReference>
<sequence length="60" mass="6446">MPMSRKTAKPPAKRSTSLLVVKRPVAKAAPPAPACGKEDPTGKVMTRLRGSLGKDYRLDI</sequence>
<organism evidence="1">
    <name type="scientific">Roseomonas mucosa</name>
    <dbReference type="NCBI Taxonomy" id="207340"/>
    <lineage>
        <taxon>Bacteria</taxon>
        <taxon>Pseudomonadati</taxon>
        <taxon>Pseudomonadota</taxon>
        <taxon>Alphaproteobacteria</taxon>
        <taxon>Acetobacterales</taxon>
        <taxon>Roseomonadaceae</taxon>
        <taxon>Roseomonas</taxon>
    </lineage>
</organism>
<geneLocation type="plasmid" evidence="2">
    <name>p2-AD2</name>
</geneLocation>
<protein>
    <submittedName>
        <fullName evidence="1">Uncharacterized protein</fullName>
    </submittedName>
</protein>
<geneLocation type="plasmid" evidence="1">
    <name>p3-AD2</name>
</geneLocation>
<name>A0A4Y1MPX5_9PROT</name>
<reference evidence="1" key="1">
    <citation type="submission" date="2017-12" db="EMBL/GenBank/DDBJ databases">
        <authorList>
            <person name="Martens C."/>
            <person name="Dahlstrom E."/>
            <person name="Barbian K."/>
            <person name="Sykora L."/>
            <person name="Ricklefs S."/>
            <person name="Bruno D."/>
            <person name="Anzick I."/>
            <person name="Myles I."/>
            <person name="Datta S.K."/>
        </authorList>
    </citation>
    <scope>NUCLEOTIDE SEQUENCE</scope>
    <source>
        <strain evidence="1">AD2</strain>
        <plasmid evidence="2">p2-AD2</plasmid>
        <plasmid evidence="1">p3-AD2</plasmid>
    </source>
</reference>
<evidence type="ECO:0000313" key="2">
    <source>
        <dbReference type="EMBL" id="AWV20288.1"/>
    </source>
</evidence>
<gene>
    <name evidence="1" type="ORF">RADP37_03840</name>
    <name evidence="2" type="ORF">RADP37_03840a</name>
</gene>
<dbReference type="AlphaFoldDB" id="A0A4Y1MPX5"/>
<accession>A0A4Y1MPX5</accession>
<evidence type="ECO:0000313" key="1">
    <source>
        <dbReference type="EMBL" id="AWV20052.1"/>
    </source>
</evidence>
<keyword evidence="1" id="KW-0614">Plasmid</keyword>